<feature type="region of interest" description="Disordered" evidence="1">
    <location>
        <begin position="242"/>
        <end position="261"/>
    </location>
</feature>
<name>A0ABD3RZ68_9STRA</name>
<gene>
    <name evidence="3" type="ORF">ACHAXA_007087</name>
</gene>
<comment type="caution">
    <text evidence="3">The sequence shown here is derived from an EMBL/GenBank/DDBJ whole genome shotgun (WGS) entry which is preliminary data.</text>
</comment>
<feature type="region of interest" description="Disordered" evidence="1">
    <location>
        <begin position="1"/>
        <end position="33"/>
    </location>
</feature>
<keyword evidence="4" id="KW-1185">Reference proteome</keyword>
<feature type="domain" description="DUF6824" evidence="2">
    <location>
        <begin position="281"/>
        <end position="361"/>
    </location>
</feature>
<evidence type="ECO:0000256" key="1">
    <source>
        <dbReference type="SAM" id="MobiDB-lite"/>
    </source>
</evidence>
<evidence type="ECO:0000313" key="4">
    <source>
        <dbReference type="Proteomes" id="UP001530377"/>
    </source>
</evidence>
<sequence>MKPFLSAEANKMAHRTNERPPTIQPPESGAIANTSHNHCNDWPDNVGQLEYFGSPGFEYDSSIYRTALTPGSVWSISPIKRSGRPTSTVQMAGHQAYPSRELNSRHARLHQTYPSQELNSRYPGQHLSPPNSDSSWSPPPLPPPLPLSNANVLARTAHADEVISMATQSEHSHDFARRNHVKIHIEEMTSMATGFNDLNANSRKLYNDEPAVDANVFAAQLKSERLGVNDYCNGMSAIPSEKKHRASRATKENKHCSSRTTNTKKCSAKTILGILVPNELDVLRGRGGLTNRHEGNKRFRDEARTLRALYRNENTTREEKFQLSQVLVRRVKEYGGRFLEMGGDQLWHEMDELGARKKSSQEDSLSIFKKRSREEEAWDDAFQDKLSKDIPRAVTYPEEDDNDDKFVSSLLGEGDDTVATVNFPHQAKLEVAPWQLPSAKVAFMENDDAYDLAMFRTAHEVPVPEPSAMLLGHSINELDLKMPTAEPQVHKKPPHFSLPTSTAINADIKSMTAPPTMFVERWTCDVCKSCSFETFDEAQAHEIQCQRIHGAQQKSDELLKAQMSEAANALTSLAFYPPLNENKKEDDDSFKIPAKRHPSINLVPQGGESVLSDYNNLLVRHIEFYYPSSDNRVGLRCIHCKDHPQHVTAATFFPSTIGSISSGLGTIGVRHFSWGKCPFVQPEVVQQMIETKKTSNLQTRTNGRVGLDVYCKKLAKHFGITDDINSGICWEVGTEAGSDLVDDDIVQRNPSTSHESIRISFHESNAVDSNCIASVLAKLKDDINIESRPFIPSETEYFWECDGCRSIPFDYRAKGSVVHSVGEPPREKIEWHLKNCTGDKPLAIPRSATIEPYYGEGVPTIKVKWDGKRSSGRSTRALNSVKVGVEDGQLCYQEDQQYTTEYAFFVVSQLKKCYLTKSGGSRGACPVGFAGLACTHCAGCPNERRFFYTSADHLRNSFSHIPSHLGECSACPTDVKVRLEELKVTRNRQKSQLKQGYHKIFIDLVWERIHGCQESDDEEDESYGIDSDPALNAPLQLLVPPHLIQDTEKTSTSDLAYFTLLQVEPHQTFEPSASFDEAGEESSREIGFPGLICRHCMITPVGRKFFTSAAEHLGDLLLTIASHLCSCNECPSTVKTQIASYMLTHEYQIQKLGGEHDMCMNRVWQRMMEASKIPAKKAAPIAAHEIYDPTMSVVTASDARLVTDFTLFTMQQVRPCKLDNSGSGSRGSFEFGFPGLACIWCSGESNSRRFFYRTAEILAGNYAHIPNHLMSCTRVPEEIKRQLNEKREAHQMLKHSLPKGSQKQFFEAVWERLHRNA</sequence>
<evidence type="ECO:0000313" key="3">
    <source>
        <dbReference type="EMBL" id="KAL3817497.1"/>
    </source>
</evidence>
<feature type="compositionally biased region" description="Low complexity" evidence="1">
    <location>
        <begin position="127"/>
        <end position="136"/>
    </location>
</feature>
<evidence type="ECO:0000259" key="2">
    <source>
        <dbReference type="Pfam" id="PF20710"/>
    </source>
</evidence>
<dbReference type="EMBL" id="JALLPB020000102">
    <property type="protein sequence ID" value="KAL3817497.1"/>
    <property type="molecule type" value="Genomic_DNA"/>
</dbReference>
<protein>
    <recommendedName>
        <fullName evidence="2">DUF6824 domain-containing protein</fullName>
    </recommendedName>
</protein>
<dbReference type="Proteomes" id="UP001530377">
    <property type="component" value="Unassembled WGS sequence"/>
</dbReference>
<organism evidence="3 4">
    <name type="scientific">Cyclostephanos tholiformis</name>
    <dbReference type="NCBI Taxonomy" id="382380"/>
    <lineage>
        <taxon>Eukaryota</taxon>
        <taxon>Sar</taxon>
        <taxon>Stramenopiles</taxon>
        <taxon>Ochrophyta</taxon>
        <taxon>Bacillariophyta</taxon>
        <taxon>Coscinodiscophyceae</taxon>
        <taxon>Thalassiosirophycidae</taxon>
        <taxon>Stephanodiscales</taxon>
        <taxon>Stephanodiscaceae</taxon>
        <taxon>Cyclostephanos</taxon>
    </lineage>
</organism>
<feature type="compositionally biased region" description="Pro residues" evidence="1">
    <location>
        <begin position="137"/>
        <end position="146"/>
    </location>
</feature>
<reference evidence="3 4" key="1">
    <citation type="submission" date="2024-10" db="EMBL/GenBank/DDBJ databases">
        <title>Updated reference genomes for cyclostephanoid diatoms.</title>
        <authorList>
            <person name="Roberts W.R."/>
            <person name="Alverson A.J."/>
        </authorList>
    </citation>
    <scope>NUCLEOTIDE SEQUENCE [LARGE SCALE GENOMIC DNA]</scope>
    <source>
        <strain evidence="3 4">AJA228-03</strain>
    </source>
</reference>
<dbReference type="Pfam" id="PF20710">
    <property type="entry name" value="DUF6824"/>
    <property type="match status" value="1"/>
</dbReference>
<proteinExistence type="predicted"/>
<dbReference type="InterPro" id="IPR049227">
    <property type="entry name" value="DUF6824"/>
</dbReference>
<accession>A0ABD3RZ68</accession>
<feature type="region of interest" description="Disordered" evidence="1">
    <location>
        <begin position="77"/>
        <end position="149"/>
    </location>
</feature>